<evidence type="ECO:0000313" key="10">
    <source>
        <dbReference type="EMBL" id="KJV65857.1"/>
    </source>
</evidence>
<dbReference type="InterPro" id="IPR050154">
    <property type="entry name" value="UbiB_kinase"/>
</dbReference>
<dbReference type="EMBL" id="LANU01000001">
    <property type="protein sequence ID" value="KJV65857.1"/>
    <property type="molecule type" value="Genomic_DNA"/>
</dbReference>
<evidence type="ECO:0000256" key="8">
    <source>
        <dbReference type="ARBA" id="ARBA00023136"/>
    </source>
</evidence>
<gene>
    <name evidence="10" type="primary">ubiB</name>
    <name evidence="10" type="ORF">EMUCRT_0038</name>
</gene>
<proteinExistence type="inferred from homology"/>
<dbReference type="InterPro" id="IPR004147">
    <property type="entry name" value="ABC1_dom"/>
</dbReference>
<evidence type="ECO:0000256" key="6">
    <source>
        <dbReference type="ARBA" id="ARBA00022692"/>
    </source>
</evidence>
<dbReference type="Pfam" id="PF03109">
    <property type="entry name" value="ABC1"/>
    <property type="match status" value="1"/>
</dbReference>
<dbReference type="RefSeq" id="WP_045804466.1">
    <property type="nucleotide sequence ID" value="NZ_LANU01000001.1"/>
</dbReference>
<dbReference type="GO" id="GO:0005524">
    <property type="term" value="F:ATP binding"/>
    <property type="evidence" value="ECO:0007669"/>
    <property type="project" value="InterPro"/>
</dbReference>
<dbReference type="PANTHER" id="PTHR10566:SF113">
    <property type="entry name" value="PROTEIN ACTIVITY OF BC1 COMPLEX KINASE 7, CHLOROPLASTIC"/>
    <property type="match status" value="1"/>
</dbReference>
<dbReference type="Proteomes" id="UP000033546">
    <property type="component" value="Unassembled WGS sequence"/>
</dbReference>
<evidence type="ECO:0000259" key="9">
    <source>
        <dbReference type="PROSITE" id="PS50011"/>
    </source>
</evidence>
<dbReference type="Gene3D" id="1.10.510.10">
    <property type="entry name" value="Transferase(Phosphotransferase) domain 1"/>
    <property type="match status" value="1"/>
</dbReference>
<dbReference type="AlphaFoldDB" id="A0A0F3NDR2"/>
<sequence>MLSILFNIISLFNILNILVRYNILPYTCIFAKKSVKGKSQGEKVAMAMQKLGPIFIKFGQSISSRADIIGEEIANHLLCLCDKLPAFSYMDVVRIIEEDFKCKISEIFCEFEQNPVAAASIAQVHKAKDINGNIRAVKILRPRIEKIFERDIKLMFWLARLAQNFRSLQRFQLLQLVQTFHEICKMEIDLRFEAANAEELRANIQDDKGCYVPEVDWTRTTRRVLTLEWIDAVPIYSIYKSENCEVLVKNLIFCFCNQVYRDRFFHADMHPGNLMVDTKGRIVIIDFGIVGRLDKATCMYVTEILVGFLKRDYQYVADVHYRAGYVDAKYSNFVTACRAIGEPIVGKNTENISISALLTQLFKITGDFNMKLQPQLFLLQKTTVLVEGVCRQLCPEVNMWKIAELWMEKYAIEKNRYIKKLKRSYLCQTVHDIPLFMKKVDKSLDIISNYQELSKAKTNIGRDIIWALIVISLIVKLIVG</sequence>
<name>A0A0F3NDR2_9RICK</name>
<dbReference type="PROSITE" id="PS50011">
    <property type="entry name" value="PROTEIN_KINASE_DOM"/>
    <property type="match status" value="1"/>
</dbReference>
<keyword evidence="10" id="KW-0560">Oxidoreductase</keyword>
<dbReference type="InterPro" id="IPR011009">
    <property type="entry name" value="Kinase-like_dom_sf"/>
</dbReference>
<evidence type="ECO:0000256" key="2">
    <source>
        <dbReference type="ARBA" id="ARBA00009670"/>
    </source>
</evidence>
<protein>
    <submittedName>
        <fullName evidence="10">2-polyprenylphenol 6-hydroxylase</fullName>
        <ecNumber evidence="10">1.14.13.-</ecNumber>
    </submittedName>
</protein>
<dbReference type="SUPFAM" id="SSF56112">
    <property type="entry name" value="Protein kinase-like (PK-like)"/>
    <property type="match status" value="1"/>
</dbReference>
<feature type="domain" description="Protein kinase" evidence="9">
    <location>
        <begin position="110"/>
        <end position="480"/>
    </location>
</feature>
<dbReference type="GO" id="GO:0004672">
    <property type="term" value="F:protein kinase activity"/>
    <property type="evidence" value="ECO:0007669"/>
    <property type="project" value="InterPro"/>
</dbReference>
<dbReference type="GO" id="GO:0006744">
    <property type="term" value="P:ubiquinone biosynthetic process"/>
    <property type="evidence" value="ECO:0007669"/>
    <property type="project" value="UniProtKB-UniPathway"/>
</dbReference>
<keyword evidence="7" id="KW-1133">Transmembrane helix</keyword>
<keyword evidence="3" id="KW-1003">Cell membrane</keyword>
<reference evidence="10 11" key="1">
    <citation type="submission" date="2015-02" db="EMBL/GenBank/DDBJ databases">
        <title>Genome Sequencing of Rickettsiales.</title>
        <authorList>
            <person name="Daugherty S.C."/>
            <person name="Su Q."/>
            <person name="Abolude K."/>
            <person name="Beier-Sexton M."/>
            <person name="Carlyon J.A."/>
            <person name="Carter R."/>
            <person name="Day N.P."/>
            <person name="Dumler S.J."/>
            <person name="Dyachenko V."/>
            <person name="Godinez A."/>
            <person name="Kurtti T.J."/>
            <person name="Lichay M."/>
            <person name="Mullins K.E."/>
            <person name="Ott S."/>
            <person name="Pappas-Brown V."/>
            <person name="Paris D.H."/>
            <person name="Patel P."/>
            <person name="Richards A.L."/>
            <person name="Sadzewicz L."/>
            <person name="Sears K."/>
            <person name="Seidman D."/>
            <person name="Sengamalay N."/>
            <person name="Stenos J."/>
            <person name="Tallon L.J."/>
            <person name="Vincent G."/>
            <person name="Fraser C.M."/>
            <person name="Munderloh U."/>
            <person name="Dunning-Hotopp J.C."/>
        </authorList>
    </citation>
    <scope>NUCLEOTIDE SEQUENCE [LARGE SCALE GENOMIC DNA]</scope>
    <source>
        <strain evidence="10 11">EmCRT</strain>
    </source>
</reference>
<keyword evidence="8" id="KW-0472">Membrane</keyword>
<organism evidence="10 11">
    <name type="scientific">Ehrlichia cf. muris str. EmCRT</name>
    <dbReference type="NCBI Taxonomy" id="1359167"/>
    <lineage>
        <taxon>Bacteria</taxon>
        <taxon>Pseudomonadati</taxon>
        <taxon>Pseudomonadota</taxon>
        <taxon>Alphaproteobacteria</taxon>
        <taxon>Rickettsiales</taxon>
        <taxon>Anaplasmataceae</taxon>
        <taxon>Ehrlichia</taxon>
    </lineage>
</organism>
<dbReference type="UniPathway" id="UPA00232"/>
<accession>A0A0F3NDR2</accession>
<evidence type="ECO:0000256" key="4">
    <source>
        <dbReference type="ARBA" id="ARBA00022519"/>
    </source>
</evidence>
<dbReference type="PATRIC" id="fig|1359167.3.peg.37"/>
<evidence type="ECO:0000313" key="11">
    <source>
        <dbReference type="Proteomes" id="UP000033546"/>
    </source>
</evidence>
<dbReference type="PANTHER" id="PTHR10566">
    <property type="entry name" value="CHAPERONE-ACTIVITY OF BC1 COMPLEX CABC1 -RELATED"/>
    <property type="match status" value="1"/>
</dbReference>
<evidence type="ECO:0000256" key="1">
    <source>
        <dbReference type="ARBA" id="ARBA00005020"/>
    </source>
</evidence>
<evidence type="ECO:0000256" key="3">
    <source>
        <dbReference type="ARBA" id="ARBA00022475"/>
    </source>
</evidence>
<keyword evidence="4" id="KW-0997">Cell inner membrane</keyword>
<comment type="caution">
    <text evidence="10">The sequence shown here is derived from an EMBL/GenBank/DDBJ whole genome shotgun (WGS) entry which is preliminary data.</text>
</comment>
<comment type="pathway">
    <text evidence="1">Cofactor biosynthesis; ubiquinone biosynthesis [regulation].</text>
</comment>
<evidence type="ECO:0000256" key="7">
    <source>
        <dbReference type="ARBA" id="ARBA00022989"/>
    </source>
</evidence>
<dbReference type="GO" id="GO:0016491">
    <property type="term" value="F:oxidoreductase activity"/>
    <property type="evidence" value="ECO:0007669"/>
    <property type="project" value="UniProtKB-KW"/>
</dbReference>
<keyword evidence="6" id="KW-0812">Transmembrane</keyword>
<keyword evidence="5" id="KW-0831">Ubiquinone biosynthesis</keyword>
<evidence type="ECO:0000256" key="5">
    <source>
        <dbReference type="ARBA" id="ARBA00022688"/>
    </source>
</evidence>
<dbReference type="NCBIfam" id="TIGR01982">
    <property type="entry name" value="UbiB"/>
    <property type="match status" value="1"/>
</dbReference>
<dbReference type="InterPro" id="IPR000719">
    <property type="entry name" value="Prot_kinase_dom"/>
</dbReference>
<comment type="similarity">
    <text evidence="2">Belongs to the protein kinase superfamily. ADCK protein kinase family.</text>
</comment>
<dbReference type="InterPro" id="IPR010232">
    <property type="entry name" value="UbiB"/>
</dbReference>
<dbReference type="EC" id="1.14.13.-" evidence="10"/>